<evidence type="ECO:0000313" key="2">
    <source>
        <dbReference type="EMBL" id="MPL86090.1"/>
    </source>
</evidence>
<dbReference type="AlphaFoldDB" id="A0A644V428"/>
<accession>A0A644V428</accession>
<protein>
    <submittedName>
        <fullName evidence="2">Uncharacterized protein</fullName>
    </submittedName>
</protein>
<organism evidence="2">
    <name type="scientific">bioreactor metagenome</name>
    <dbReference type="NCBI Taxonomy" id="1076179"/>
    <lineage>
        <taxon>unclassified sequences</taxon>
        <taxon>metagenomes</taxon>
        <taxon>ecological metagenomes</taxon>
    </lineage>
</organism>
<comment type="caution">
    <text evidence="2">The sequence shown here is derived from an EMBL/GenBank/DDBJ whole genome shotgun (WGS) entry which is preliminary data.</text>
</comment>
<feature type="region of interest" description="Disordered" evidence="1">
    <location>
        <begin position="1"/>
        <end position="29"/>
    </location>
</feature>
<gene>
    <name evidence="2" type="ORF">SDC9_32066</name>
</gene>
<dbReference type="EMBL" id="VSSQ01000216">
    <property type="protein sequence ID" value="MPL86090.1"/>
    <property type="molecule type" value="Genomic_DNA"/>
</dbReference>
<evidence type="ECO:0000256" key="1">
    <source>
        <dbReference type="SAM" id="MobiDB-lite"/>
    </source>
</evidence>
<feature type="compositionally biased region" description="Basic and acidic residues" evidence="1">
    <location>
        <begin position="131"/>
        <end position="151"/>
    </location>
</feature>
<feature type="compositionally biased region" description="Basic and acidic residues" evidence="1">
    <location>
        <begin position="1"/>
        <end position="16"/>
    </location>
</feature>
<name>A0A644V428_9ZZZZ</name>
<proteinExistence type="predicted"/>
<sequence length="167" mass="17676">MGGDDPVHLGEGKTSGRGDAGGLTMGVGRRDLRIKAGPRRGDRIHRGRAAIRSLPGAAPGRHLAAQRRRARAEVRGARGHGAERRGRGARMQIARAGEVLCDQPRADHGAVLHDQAAVGGGWHQRLCDRGDRQRIGEAGEKGHARKQDKGGAELGQHGSLLTQGQGR</sequence>
<reference evidence="2" key="1">
    <citation type="submission" date="2019-08" db="EMBL/GenBank/DDBJ databases">
        <authorList>
            <person name="Kucharzyk K."/>
            <person name="Murdoch R.W."/>
            <person name="Higgins S."/>
            <person name="Loffler F."/>
        </authorList>
    </citation>
    <scope>NUCLEOTIDE SEQUENCE</scope>
</reference>
<feature type="region of interest" description="Disordered" evidence="1">
    <location>
        <begin position="131"/>
        <end position="167"/>
    </location>
</feature>